<reference evidence="5" key="2">
    <citation type="submission" date="2013-07" db="EMBL/GenBank/DDBJ databases">
        <authorList>
            <consortium name="The Broad Institute Genome Sequencing Platform"/>
            <person name="Cuomo C."/>
            <person name="Litvintseva A."/>
            <person name="Chen Y."/>
            <person name="Heitman J."/>
            <person name="Sun S."/>
            <person name="Springer D."/>
            <person name="Dromer F."/>
            <person name="Young S.K."/>
            <person name="Zeng Q."/>
            <person name="Gargeya S."/>
            <person name="Fitzgerald M."/>
            <person name="Abouelleil A."/>
            <person name="Alvarado L."/>
            <person name="Berlin A.M."/>
            <person name="Chapman S.B."/>
            <person name="Dewar J."/>
            <person name="Goldberg J."/>
            <person name="Griggs A."/>
            <person name="Gujja S."/>
            <person name="Hansen M."/>
            <person name="Howarth C."/>
            <person name="Imamovic A."/>
            <person name="Larimer J."/>
            <person name="McCowan C."/>
            <person name="Murphy C."/>
            <person name="Pearson M."/>
            <person name="Priest M."/>
            <person name="Roberts A."/>
            <person name="Saif S."/>
            <person name="Shea T."/>
            <person name="Sykes S."/>
            <person name="Wortman J."/>
            <person name="Nusbaum C."/>
            <person name="Birren B."/>
        </authorList>
    </citation>
    <scope>NUCLEOTIDE SEQUENCE</scope>
    <source>
        <strain evidence="5">CBS 10117</strain>
    </source>
</reference>
<dbReference type="InterPro" id="IPR051222">
    <property type="entry name" value="PPR/CCM1_RNA-binding"/>
</dbReference>
<dbReference type="PANTHER" id="PTHR47942">
    <property type="entry name" value="TETRATRICOPEPTIDE REPEAT (TPR)-LIKE SUPERFAMILY PROTEIN-RELATED"/>
    <property type="match status" value="1"/>
</dbReference>
<feature type="region of interest" description="Disordered" evidence="3">
    <location>
        <begin position="739"/>
        <end position="899"/>
    </location>
</feature>
<feature type="compositionally biased region" description="Low complexity" evidence="3">
    <location>
        <begin position="436"/>
        <end position="454"/>
    </location>
</feature>
<dbReference type="Gene3D" id="1.25.40.10">
    <property type="entry name" value="Tetratricopeptide repeat domain"/>
    <property type="match status" value="1"/>
</dbReference>
<dbReference type="InterPro" id="IPR011990">
    <property type="entry name" value="TPR-like_helical_dom_sf"/>
</dbReference>
<dbReference type="EMBL" id="CP144530">
    <property type="protein sequence ID" value="WWC58647.1"/>
    <property type="molecule type" value="Genomic_DNA"/>
</dbReference>
<dbReference type="RefSeq" id="XP_018267212.1">
    <property type="nucleotide sequence ID" value="XM_018404558.1"/>
</dbReference>
<evidence type="ECO:0000256" key="2">
    <source>
        <dbReference type="PROSITE-ProRule" id="PRU00708"/>
    </source>
</evidence>
<dbReference type="Pfam" id="PF13041">
    <property type="entry name" value="PPR_2"/>
    <property type="match status" value="1"/>
</dbReference>
<accession>A0A1A6AH02</accession>
<dbReference type="Proteomes" id="UP000078595">
    <property type="component" value="Chromosome 1"/>
</dbReference>
<evidence type="ECO:0000313" key="4">
    <source>
        <dbReference type="EMBL" id="OBR89370.1"/>
    </source>
</evidence>
<keyword evidence="1" id="KW-0677">Repeat</keyword>
<feature type="compositionally biased region" description="Basic and acidic residues" evidence="3">
    <location>
        <begin position="781"/>
        <end position="821"/>
    </location>
</feature>
<dbReference type="PANTHER" id="PTHR47942:SF63">
    <property type="entry name" value="PENTATRICOPEPTIDE REPEAT-CONTAINING PROTEIN"/>
    <property type="match status" value="1"/>
</dbReference>
<sequence length="899" mass="101145">MLTARKTLQLLQLRRSGWSSLHHQIYREYHGDPGPSTQKSLRTALTSIPGKGRHLPKKLLNADLQLLDQLISPASSPVWTPNRPRPKRQVSLPLRLPTSVPDRRAKPNAGPSRRDSRARARETRERDDPYTTSTKLKRFIERHTKNKNMTEAQIEEAVSIVMNAPKDLVNAPVWNILLGFMGKQRKLNRMWTLYNDMKKRGIKPTTRTFSTLLNAYSRTSHSGDTAFNSSIMPVKDLTHSRVTILHDQAQQHIKRCMTASSLLTEDLGISTETGESLRDPSITSTEYEDEIDIAPTNAYLKYLGRHGLWEDMYTAFISMPQQGRLSPDKVTYTTLFASLHNIHVARSRAQSHSWAASYNNAEGATVKRIDIGSVARGIWDQCSRQFSKSDPKDRDRQLDNDLVSHVLRCLIKGRPEDSRQAIRLTDEIWSLPPPNGQSTSSASSSSPQSPKLQPDVQSATSLIQGLLYTKQTVPAAHYATLFLANPQIEAEADIHFLKICISALSDTGDIGRITNILQSYQPPSTGMTGWQLNTWKDALQGARWSGDFPTALTLCKRATQISDDVENHSPLDSGRAVGDYEWTTPNGRAKDIRGVNWIKPKAIDPDFGLLAILLRSAISTNNEAIKKVLNIIGHFGGSKTFAVRSGSGSGSKSNNKSDKHKEQKKVALIDLSPPELDLESESPKALGSLMDYAKSILSAIERLNPGQRGAYEHLRRDTQKVVDDWSGEIGRIRRNAGLSKEVNDSKQIEEESDSNTSEVKDSWQDEEALVTATRTRQKERRGRDDVAQGRDSDQMRDRRSHRRDGSEGKEYERSGRRRDGVMLRGRSRHFEQGLETRHHEDTRHHEGRDFSRDRPRKERDFGGQDRHEKTSFGLNTRPTSRSTGATPRKMGFGLKKSSE</sequence>
<feature type="compositionally biased region" description="Basic and acidic residues" evidence="3">
    <location>
        <begin position="112"/>
        <end position="129"/>
    </location>
</feature>
<feature type="compositionally biased region" description="Basic and acidic residues" evidence="3">
    <location>
        <begin position="828"/>
        <end position="870"/>
    </location>
</feature>
<evidence type="ECO:0000313" key="6">
    <source>
        <dbReference type="Proteomes" id="UP000078595"/>
    </source>
</evidence>
<gene>
    <name evidence="4" type="ORF">I303_01197</name>
    <name evidence="5" type="ORF">I303_101191</name>
</gene>
<evidence type="ECO:0008006" key="7">
    <source>
        <dbReference type="Google" id="ProtNLM"/>
    </source>
</evidence>
<dbReference type="STRING" id="1296121.A0A1A6AH02"/>
<dbReference type="KEGG" id="kdj:28964896"/>
<dbReference type="VEuPathDB" id="FungiDB:I303_01197"/>
<protein>
    <recommendedName>
        <fullName evidence="7">Pentatricopeptide repeat domain-containing protein</fullName>
    </recommendedName>
</protein>
<feature type="region of interest" description="Disordered" evidence="3">
    <location>
        <begin position="643"/>
        <end position="667"/>
    </location>
</feature>
<dbReference type="GeneID" id="28964896"/>
<evidence type="ECO:0000256" key="3">
    <source>
        <dbReference type="SAM" id="MobiDB-lite"/>
    </source>
</evidence>
<name>A0A1A6AH02_9TREE</name>
<dbReference type="InterPro" id="IPR002885">
    <property type="entry name" value="PPR_rpt"/>
</dbReference>
<feature type="compositionally biased region" description="Polar residues" evidence="3">
    <location>
        <begin position="872"/>
        <end position="885"/>
    </location>
</feature>
<reference evidence="4" key="1">
    <citation type="submission" date="2013-07" db="EMBL/GenBank/DDBJ databases">
        <title>The Genome Sequence of Cryptococcus dejecticola CBS10117.</title>
        <authorList>
            <consortium name="The Broad Institute Genome Sequencing Platform"/>
            <person name="Cuomo C."/>
            <person name="Litvintseva A."/>
            <person name="Chen Y."/>
            <person name="Heitman J."/>
            <person name="Sun S."/>
            <person name="Springer D."/>
            <person name="Dromer F."/>
            <person name="Young S.K."/>
            <person name="Zeng Q."/>
            <person name="Gargeya S."/>
            <person name="Fitzgerald M."/>
            <person name="Abouelleil A."/>
            <person name="Alvarado L."/>
            <person name="Berlin A.M."/>
            <person name="Chapman S.B."/>
            <person name="Dewar J."/>
            <person name="Goldberg J."/>
            <person name="Griggs A."/>
            <person name="Gujja S."/>
            <person name="Hansen M."/>
            <person name="Howarth C."/>
            <person name="Imamovic A."/>
            <person name="Larimer J."/>
            <person name="McCowan C."/>
            <person name="Murphy C."/>
            <person name="Pearson M."/>
            <person name="Priest M."/>
            <person name="Roberts A."/>
            <person name="Saif S."/>
            <person name="Shea T."/>
            <person name="Sykes S."/>
            <person name="Wortman J."/>
            <person name="Nusbaum C."/>
            <person name="Birren B."/>
        </authorList>
    </citation>
    <scope>NUCLEOTIDE SEQUENCE [LARGE SCALE GENOMIC DNA]</scope>
    <source>
        <strain evidence="4">CBS 10117</strain>
    </source>
</reference>
<dbReference type="EMBL" id="KI894027">
    <property type="protein sequence ID" value="OBR89370.1"/>
    <property type="molecule type" value="Genomic_DNA"/>
</dbReference>
<dbReference type="PROSITE" id="PS51375">
    <property type="entry name" value="PPR"/>
    <property type="match status" value="1"/>
</dbReference>
<feature type="compositionally biased region" description="Basic and acidic residues" evidence="3">
    <location>
        <begin position="655"/>
        <end position="667"/>
    </location>
</feature>
<evidence type="ECO:0000313" key="5">
    <source>
        <dbReference type="EMBL" id="WWC58647.1"/>
    </source>
</evidence>
<dbReference type="NCBIfam" id="TIGR00756">
    <property type="entry name" value="PPR"/>
    <property type="match status" value="1"/>
</dbReference>
<organism evidence="4">
    <name type="scientific">Kwoniella dejecticola CBS 10117</name>
    <dbReference type="NCBI Taxonomy" id="1296121"/>
    <lineage>
        <taxon>Eukaryota</taxon>
        <taxon>Fungi</taxon>
        <taxon>Dikarya</taxon>
        <taxon>Basidiomycota</taxon>
        <taxon>Agaricomycotina</taxon>
        <taxon>Tremellomycetes</taxon>
        <taxon>Tremellales</taxon>
        <taxon>Cryptococcaceae</taxon>
        <taxon>Kwoniella</taxon>
    </lineage>
</organism>
<feature type="region of interest" description="Disordered" evidence="3">
    <location>
        <begin position="427"/>
        <end position="455"/>
    </location>
</feature>
<feature type="region of interest" description="Disordered" evidence="3">
    <location>
        <begin position="74"/>
        <end position="132"/>
    </location>
</feature>
<evidence type="ECO:0000256" key="1">
    <source>
        <dbReference type="ARBA" id="ARBA00022737"/>
    </source>
</evidence>
<keyword evidence="6" id="KW-1185">Reference proteome</keyword>
<proteinExistence type="predicted"/>
<dbReference type="AlphaFoldDB" id="A0A1A6AH02"/>
<feature type="repeat" description="PPR" evidence="2">
    <location>
        <begin position="170"/>
        <end position="204"/>
    </location>
</feature>
<dbReference type="OrthoDB" id="185373at2759"/>
<reference evidence="5" key="3">
    <citation type="submission" date="2024-02" db="EMBL/GenBank/DDBJ databases">
        <title>Comparative genomics of Cryptococcus and Kwoniella reveals pathogenesis evolution and contrasting modes of karyotype evolution via chromosome fusion or intercentromeric recombination.</title>
        <authorList>
            <person name="Coelho M.A."/>
            <person name="David-Palma M."/>
            <person name="Shea T."/>
            <person name="Bowers K."/>
            <person name="McGinley-Smith S."/>
            <person name="Mohammad A.W."/>
            <person name="Gnirke A."/>
            <person name="Yurkov A.M."/>
            <person name="Nowrousian M."/>
            <person name="Sun S."/>
            <person name="Cuomo C.A."/>
            <person name="Heitman J."/>
        </authorList>
    </citation>
    <scope>NUCLEOTIDE SEQUENCE</scope>
    <source>
        <strain evidence="5">CBS 10117</strain>
    </source>
</reference>